<feature type="chain" id="PRO_5047165091" description="Fimbrial-type adhesion domain-containing protein" evidence="5">
    <location>
        <begin position="27"/>
        <end position="204"/>
    </location>
</feature>
<dbReference type="InterPro" id="IPR036937">
    <property type="entry name" value="Adhesion_dom_fimbrial_sf"/>
</dbReference>
<dbReference type="EMBL" id="BAABDG010000009">
    <property type="protein sequence ID" value="GAA3909635.1"/>
    <property type="molecule type" value="Genomic_DNA"/>
</dbReference>
<dbReference type="InterPro" id="IPR000259">
    <property type="entry name" value="Adhesion_dom_fimbrial"/>
</dbReference>
<gene>
    <name evidence="7" type="ORF">GCM10022405_38440</name>
</gene>
<organism evidence="7 8">
    <name type="scientific">Gibbsiella dentisursi</name>
    <dbReference type="NCBI Taxonomy" id="796890"/>
    <lineage>
        <taxon>Bacteria</taxon>
        <taxon>Pseudomonadati</taxon>
        <taxon>Pseudomonadota</taxon>
        <taxon>Gammaproteobacteria</taxon>
        <taxon>Enterobacterales</taxon>
        <taxon>Yersiniaceae</taxon>
        <taxon>Gibbsiella</taxon>
    </lineage>
</organism>
<dbReference type="PANTHER" id="PTHR33420">
    <property type="entry name" value="FIMBRIAL SUBUNIT ELFA-RELATED"/>
    <property type="match status" value="1"/>
</dbReference>
<evidence type="ECO:0000313" key="7">
    <source>
        <dbReference type="EMBL" id="GAA3909635.1"/>
    </source>
</evidence>
<dbReference type="Pfam" id="PF00419">
    <property type="entry name" value="Fimbrial"/>
    <property type="match status" value="1"/>
</dbReference>
<feature type="domain" description="Fimbrial-type adhesion" evidence="6">
    <location>
        <begin position="37"/>
        <end position="203"/>
    </location>
</feature>
<dbReference type="Proteomes" id="UP001499994">
    <property type="component" value="Unassembled WGS sequence"/>
</dbReference>
<evidence type="ECO:0000256" key="4">
    <source>
        <dbReference type="ARBA" id="ARBA00023263"/>
    </source>
</evidence>
<dbReference type="RefSeq" id="WP_279026148.1">
    <property type="nucleotide sequence ID" value="NZ_BAABDG010000009.1"/>
</dbReference>
<proteinExistence type="inferred from homology"/>
<keyword evidence="4" id="KW-0281">Fimbrium</keyword>
<name>A0ABP7M046_9GAMM</name>
<dbReference type="PANTHER" id="PTHR33420:SF3">
    <property type="entry name" value="FIMBRIAL SUBUNIT ELFA"/>
    <property type="match status" value="1"/>
</dbReference>
<dbReference type="Gene3D" id="2.60.40.1090">
    <property type="entry name" value="Fimbrial-type adhesion domain"/>
    <property type="match status" value="1"/>
</dbReference>
<evidence type="ECO:0000259" key="6">
    <source>
        <dbReference type="Pfam" id="PF00419"/>
    </source>
</evidence>
<feature type="signal peptide" evidence="5">
    <location>
        <begin position="1"/>
        <end position="26"/>
    </location>
</feature>
<evidence type="ECO:0000256" key="1">
    <source>
        <dbReference type="ARBA" id="ARBA00004561"/>
    </source>
</evidence>
<evidence type="ECO:0000256" key="2">
    <source>
        <dbReference type="ARBA" id="ARBA00006671"/>
    </source>
</evidence>
<keyword evidence="8" id="KW-1185">Reference proteome</keyword>
<dbReference type="SUPFAM" id="SSF49401">
    <property type="entry name" value="Bacterial adhesins"/>
    <property type="match status" value="1"/>
</dbReference>
<evidence type="ECO:0000313" key="8">
    <source>
        <dbReference type="Proteomes" id="UP001499994"/>
    </source>
</evidence>
<comment type="caution">
    <text evidence="7">The sequence shown here is derived from an EMBL/GenBank/DDBJ whole genome shotgun (WGS) entry which is preliminary data.</text>
</comment>
<dbReference type="InterPro" id="IPR008966">
    <property type="entry name" value="Adhesion_dom_sf"/>
</dbReference>
<evidence type="ECO:0000256" key="5">
    <source>
        <dbReference type="SAM" id="SignalP"/>
    </source>
</evidence>
<sequence length="204" mass="20245">MKDKIFTRALLAVAMGGLALSGTAMATTSSSVGGGTITFSGSVTDTTCNVTTNNGSDFTVSLEPITTDALGTSTGILTSGATAFTIAVSGCSGYTATSTTAQALDITFSGANISDDETYLKNATGTATGVGIALTSDGSKAITLDTALDTGLATTSSSSSTDSAVYDTGAAGDITYYANYYNYGGSSVTTGSVVTTATYVFSYE</sequence>
<accession>A0ABP7M046</accession>
<dbReference type="InterPro" id="IPR050263">
    <property type="entry name" value="Bact_Fimbrial_Adh_Pro"/>
</dbReference>
<reference evidence="8" key="1">
    <citation type="journal article" date="2019" name="Int. J. Syst. Evol. Microbiol.">
        <title>The Global Catalogue of Microorganisms (GCM) 10K type strain sequencing project: providing services to taxonomists for standard genome sequencing and annotation.</title>
        <authorList>
            <consortium name="The Broad Institute Genomics Platform"/>
            <consortium name="The Broad Institute Genome Sequencing Center for Infectious Disease"/>
            <person name="Wu L."/>
            <person name="Ma J."/>
        </authorList>
    </citation>
    <scope>NUCLEOTIDE SEQUENCE [LARGE SCALE GENOMIC DNA]</scope>
    <source>
        <strain evidence="8">JCM 17201</strain>
    </source>
</reference>
<comment type="similarity">
    <text evidence="2">Belongs to the fimbrial protein family.</text>
</comment>
<evidence type="ECO:0000256" key="3">
    <source>
        <dbReference type="ARBA" id="ARBA00022729"/>
    </source>
</evidence>
<comment type="subcellular location">
    <subcellularLocation>
        <location evidence="1">Fimbrium</location>
    </subcellularLocation>
</comment>
<keyword evidence="3 5" id="KW-0732">Signal</keyword>
<protein>
    <recommendedName>
        <fullName evidence="6">Fimbrial-type adhesion domain-containing protein</fullName>
    </recommendedName>
</protein>